<dbReference type="InterPro" id="IPR032581">
    <property type="entry name" value="DUF4917"/>
</dbReference>
<dbReference type="RefSeq" id="WP_264981066.1">
    <property type="nucleotide sequence ID" value="NZ_AP026708.1"/>
</dbReference>
<evidence type="ECO:0000313" key="1">
    <source>
        <dbReference type="EMBL" id="BDQ34172.1"/>
    </source>
</evidence>
<reference evidence="1" key="1">
    <citation type="submission" date="2022-08" db="EMBL/GenBank/DDBJ databases">
        <title>Genome Sequence of the sulphate-reducing bacterium, Pseudodesulfovibrio portus JCM14722.</title>
        <authorList>
            <person name="Kondo R."/>
            <person name="Kataoka T."/>
        </authorList>
    </citation>
    <scope>NUCLEOTIDE SEQUENCE</scope>
    <source>
        <strain evidence="1">JCM 14722</strain>
    </source>
</reference>
<protein>
    <submittedName>
        <fullName evidence="1">DUF4917 domain-containing protein</fullName>
    </submittedName>
</protein>
<accession>A0ABM8AS88</accession>
<organism evidence="1 2">
    <name type="scientific">Pseudodesulfovibrio portus</name>
    <dbReference type="NCBI Taxonomy" id="231439"/>
    <lineage>
        <taxon>Bacteria</taxon>
        <taxon>Pseudomonadati</taxon>
        <taxon>Thermodesulfobacteriota</taxon>
        <taxon>Desulfovibrionia</taxon>
        <taxon>Desulfovibrionales</taxon>
        <taxon>Desulfovibrionaceae</taxon>
    </lineage>
</organism>
<name>A0ABM8AS88_9BACT</name>
<gene>
    <name evidence="1" type="ORF">JCM14722_17140</name>
</gene>
<dbReference type="Proteomes" id="UP001061361">
    <property type="component" value="Chromosome"/>
</dbReference>
<dbReference type="Pfam" id="PF16263">
    <property type="entry name" value="DUF4917"/>
    <property type="match status" value="1"/>
</dbReference>
<evidence type="ECO:0000313" key="2">
    <source>
        <dbReference type="Proteomes" id="UP001061361"/>
    </source>
</evidence>
<dbReference type="EMBL" id="AP026708">
    <property type="protein sequence ID" value="BDQ34172.1"/>
    <property type="molecule type" value="Genomic_DNA"/>
</dbReference>
<sequence>MLSFQEALQRAENKKHLLLGNGFSIALKPDIFRYDTLFEQADFSGNEHLRGIFSALGTTDFEEVVKTLESGAKVLPHYLGPTPGVDAQMQQDALRIKEILVTTIANKHPERPGDISFAEYEACKFFLGNFLGSGGKLYSLNYDILLYWVLMNSDLANNDGFKNDPDDPDAVYVVWDRGDSRGQNVYFLHGGLHLFDAGHQIQKNTWVRSTVPLIDQAQEAVAANKFPLFVAEGTSQQKMKKIQHSAYLHKGLRSLAEISGSIFTYGVSFSENDEHILRTIEMGKVRSIFVGLYGDENSESNQRIRSRVDQMVLLRRDSPRRNDLAVFYFDCASAAVWG</sequence>
<proteinExistence type="predicted"/>
<keyword evidence="2" id="KW-1185">Reference proteome</keyword>